<proteinExistence type="inferred from homology"/>
<feature type="domain" description="Glycoside hydrolase family 5" evidence="5">
    <location>
        <begin position="53"/>
        <end position="201"/>
    </location>
</feature>
<comment type="similarity">
    <text evidence="3">Belongs to the glycosyl hydrolase 5 (cellulase A) family.</text>
</comment>
<dbReference type="GO" id="GO:0004553">
    <property type="term" value="F:hydrolase activity, hydrolyzing O-glycosyl compounds"/>
    <property type="evidence" value="ECO:0007669"/>
    <property type="project" value="InterPro"/>
</dbReference>
<dbReference type="InterPro" id="IPR001547">
    <property type="entry name" value="Glyco_hydro_5"/>
</dbReference>
<accession>A0A2H0WKM3</accession>
<feature type="transmembrane region" description="Helical" evidence="4">
    <location>
        <begin position="6"/>
        <end position="25"/>
    </location>
</feature>
<keyword evidence="2 3" id="KW-0326">Glycosidase</keyword>
<dbReference type="InterPro" id="IPR017853">
    <property type="entry name" value="GH"/>
</dbReference>
<name>A0A2H0WKM3_9BACT</name>
<evidence type="ECO:0000259" key="5">
    <source>
        <dbReference type="Pfam" id="PF00150"/>
    </source>
</evidence>
<dbReference type="Proteomes" id="UP000230353">
    <property type="component" value="Unassembled WGS sequence"/>
</dbReference>
<keyword evidence="4" id="KW-1133">Transmembrane helix</keyword>
<dbReference type="SUPFAM" id="SSF51445">
    <property type="entry name" value="(Trans)glycosidases"/>
    <property type="match status" value="1"/>
</dbReference>
<keyword evidence="4" id="KW-0472">Membrane</keyword>
<evidence type="ECO:0000256" key="3">
    <source>
        <dbReference type="RuleBase" id="RU361153"/>
    </source>
</evidence>
<dbReference type="AlphaFoldDB" id="A0A2H0WKM3"/>
<dbReference type="EMBL" id="PEZL01000045">
    <property type="protein sequence ID" value="PIS13207.1"/>
    <property type="molecule type" value="Genomic_DNA"/>
</dbReference>
<organism evidence="6 7">
    <name type="scientific">Candidatus Tagabacteria bacterium CG09_land_8_20_14_0_10_41_14</name>
    <dbReference type="NCBI Taxonomy" id="1975021"/>
    <lineage>
        <taxon>Bacteria</taxon>
        <taxon>Candidatus Tagaibacteriota</taxon>
    </lineage>
</organism>
<evidence type="ECO:0000256" key="1">
    <source>
        <dbReference type="ARBA" id="ARBA00022801"/>
    </source>
</evidence>
<evidence type="ECO:0000256" key="2">
    <source>
        <dbReference type="ARBA" id="ARBA00023295"/>
    </source>
</evidence>
<protein>
    <recommendedName>
        <fullName evidence="5">Glycoside hydrolase family 5 domain-containing protein</fullName>
    </recommendedName>
</protein>
<keyword evidence="4" id="KW-0812">Transmembrane</keyword>
<dbReference type="GO" id="GO:0000272">
    <property type="term" value="P:polysaccharide catabolic process"/>
    <property type="evidence" value="ECO:0007669"/>
    <property type="project" value="InterPro"/>
</dbReference>
<reference evidence="7" key="1">
    <citation type="submission" date="2017-09" db="EMBL/GenBank/DDBJ databases">
        <title>Depth-based differentiation of microbial function through sediment-hosted aquifers and enrichment of novel symbionts in the deep terrestrial subsurface.</title>
        <authorList>
            <person name="Probst A.J."/>
            <person name="Ladd B."/>
            <person name="Jarett J.K."/>
            <person name="Geller-Mcgrath D.E."/>
            <person name="Sieber C.M.K."/>
            <person name="Emerson J.B."/>
            <person name="Anantharaman K."/>
            <person name="Thomas B.C."/>
            <person name="Malmstrom R."/>
            <person name="Stieglmeier M."/>
            <person name="Klingl A."/>
            <person name="Woyke T."/>
            <person name="Ryan C.M."/>
            <person name="Banfield J.F."/>
        </authorList>
    </citation>
    <scope>NUCLEOTIDE SEQUENCE [LARGE SCALE GENOMIC DNA]</scope>
</reference>
<dbReference type="Gene3D" id="3.20.20.80">
    <property type="entry name" value="Glycosidases"/>
    <property type="match status" value="1"/>
</dbReference>
<keyword evidence="1 3" id="KW-0378">Hydrolase</keyword>
<sequence length="329" mass="38906">MKLKKILLISAVFIAIVFTGSFFLLKRVPVAEVKSFGVTFSKIQAERLGLDWQEAYLAILNDLEIKKIRIPVYWQEVEAQKDAFNFVSIDWMVEKAEEHEAEIILAVGRKLPRWPECHEPEWVQSQNANLKSQKLLDYIKKTIERYDTHPAVWAWQVENEPFLRFGECPHSEIKKNLDEEIALVRFLSDKPIIITDGGEFGDWFRAYKRADIFGSTMYRHVYGEWFGEITYPIPSFFFRLKHGLVELFYDKKPSLVIELQAEPWGDKPIEETDIDEQLRLFGPERFGEMMEYIKGTGFDTFYLWGAEWWYLLKEKGHPEMWELVKDMIK</sequence>
<evidence type="ECO:0000256" key="4">
    <source>
        <dbReference type="SAM" id="Phobius"/>
    </source>
</evidence>
<dbReference type="Pfam" id="PF00150">
    <property type="entry name" value="Cellulase"/>
    <property type="match status" value="1"/>
</dbReference>
<gene>
    <name evidence="6" type="ORF">COT67_03065</name>
</gene>
<evidence type="ECO:0000313" key="6">
    <source>
        <dbReference type="EMBL" id="PIS13207.1"/>
    </source>
</evidence>
<evidence type="ECO:0000313" key="7">
    <source>
        <dbReference type="Proteomes" id="UP000230353"/>
    </source>
</evidence>
<comment type="caution">
    <text evidence="6">The sequence shown here is derived from an EMBL/GenBank/DDBJ whole genome shotgun (WGS) entry which is preliminary data.</text>
</comment>